<gene>
    <name evidence="8" type="ORF">BSTOLATCC_MIC20944</name>
</gene>
<accession>A0AAU9IWP8</accession>
<evidence type="ECO:0000256" key="3">
    <source>
        <dbReference type="ARBA" id="ARBA00022794"/>
    </source>
</evidence>
<name>A0AAU9IWP8_9CILI</name>
<evidence type="ECO:0000259" key="6">
    <source>
        <dbReference type="Pfam" id="PF07773"/>
    </source>
</evidence>
<dbReference type="Pfam" id="PF07773">
    <property type="entry name" value="TCTN_DUF1619"/>
    <property type="match status" value="1"/>
</dbReference>
<keyword evidence="4" id="KW-0325">Glycoprotein</keyword>
<dbReference type="Proteomes" id="UP001162131">
    <property type="component" value="Unassembled WGS sequence"/>
</dbReference>
<proteinExistence type="inferred from homology"/>
<evidence type="ECO:0000256" key="1">
    <source>
        <dbReference type="ARBA" id="ARBA00007633"/>
    </source>
</evidence>
<dbReference type="EMBL" id="CAJZBQ010000020">
    <property type="protein sequence ID" value="CAG9318470.1"/>
    <property type="molecule type" value="Genomic_DNA"/>
</dbReference>
<protein>
    <recommendedName>
        <fullName evidence="10">Tectonic domain-containing protein</fullName>
    </recommendedName>
</protein>
<dbReference type="InterPro" id="IPR040354">
    <property type="entry name" value="TCTN1-3"/>
</dbReference>
<dbReference type="PANTHER" id="PTHR14611:SF2">
    <property type="entry name" value="TECTONIC"/>
    <property type="match status" value="1"/>
</dbReference>
<comment type="similarity">
    <text evidence="1">Belongs to the tectonic family.</text>
</comment>
<dbReference type="AlphaFoldDB" id="A0AAU9IWP8"/>
<evidence type="ECO:0000259" key="7">
    <source>
        <dbReference type="Pfam" id="PF25752"/>
    </source>
</evidence>
<evidence type="ECO:0000256" key="5">
    <source>
        <dbReference type="SAM" id="SignalP"/>
    </source>
</evidence>
<sequence length="573" mass="63453">MISIKLAAILVLGCFKTATGSCICDLTAESCDAFCCCDPDCSSSVISLWQSSSNNLCAPEKFTNYPTRCKNNQKHSIDNGRRAMQVATDSINNLLCIYYDNSPDQFNTYDSVDESSIDSSTISDRLEKSTEYSDLIYFNQPNATGNAFSPGDSMAALVNSYSGVWSLPSADSFGECNNMNSASWLYSQTFDSCTRTIMASSLESLCNTELNYVTYVSGLSISKQPYPSNSDHISITIGNITFRNLDDESIRKYDQTTATTTFANCLCSNALLEANYIVYTNTAQDTPSEIWVNIVIGNVGFSATTCPSEQIVIKQKFSIKFYTGTADLQIRSGNIGYISGKPLIIGYKNETNNTMNVYEGGFPLSGASTIGECVDTDLLTSDSPIINFGHEMIYNCYLEMSYEDLKTYCTSTTDNTELPIFSTHSEITHIGKFGSIDYSNPDDWVEVSTSSSSSTPTFSETTGTCTIPNLLHYEIIVAKVGIVSNPQPKVIYAQRSYQANTQWVFRMKDKTQTQKFYNTVVISYVEYDDETQNYHAPAPNPIPAMPDDIMYPFKISHSFILEILTLPLIIFII</sequence>
<keyword evidence="2 5" id="KW-0732">Signal</keyword>
<feature type="signal peptide" evidence="5">
    <location>
        <begin position="1"/>
        <end position="20"/>
    </location>
</feature>
<dbReference type="InterPro" id="IPR011677">
    <property type="entry name" value="TCTN1-3_dom"/>
</dbReference>
<evidence type="ECO:0000256" key="2">
    <source>
        <dbReference type="ARBA" id="ARBA00022729"/>
    </source>
</evidence>
<dbReference type="Pfam" id="PF25752">
    <property type="entry name" value="DUF1619_N"/>
    <property type="match status" value="1"/>
</dbReference>
<dbReference type="PANTHER" id="PTHR14611">
    <property type="entry name" value="TECTONIC FAMILY MEMBER"/>
    <property type="match status" value="1"/>
</dbReference>
<feature type="domain" description="Tectonic-1-3 N-terminal" evidence="7">
    <location>
        <begin position="19"/>
        <end position="107"/>
    </location>
</feature>
<feature type="domain" description="Tectonic-1-3" evidence="6">
    <location>
        <begin position="333"/>
        <end position="500"/>
    </location>
</feature>
<keyword evidence="3" id="KW-0970">Cilium biogenesis/degradation</keyword>
<keyword evidence="9" id="KW-1185">Reference proteome</keyword>
<organism evidence="8 9">
    <name type="scientific">Blepharisma stoltei</name>
    <dbReference type="NCBI Taxonomy" id="1481888"/>
    <lineage>
        <taxon>Eukaryota</taxon>
        <taxon>Sar</taxon>
        <taxon>Alveolata</taxon>
        <taxon>Ciliophora</taxon>
        <taxon>Postciliodesmatophora</taxon>
        <taxon>Heterotrichea</taxon>
        <taxon>Heterotrichida</taxon>
        <taxon>Blepharismidae</taxon>
        <taxon>Blepharisma</taxon>
    </lineage>
</organism>
<reference evidence="8" key="1">
    <citation type="submission" date="2021-09" db="EMBL/GenBank/DDBJ databases">
        <authorList>
            <consortium name="AG Swart"/>
            <person name="Singh M."/>
            <person name="Singh A."/>
            <person name="Seah K."/>
            <person name="Emmerich C."/>
        </authorList>
    </citation>
    <scope>NUCLEOTIDE SEQUENCE</scope>
    <source>
        <strain evidence="8">ATCC30299</strain>
    </source>
</reference>
<evidence type="ECO:0000313" key="8">
    <source>
        <dbReference type="EMBL" id="CAG9318470.1"/>
    </source>
</evidence>
<comment type="caution">
    <text evidence="8">The sequence shown here is derived from an EMBL/GenBank/DDBJ whole genome shotgun (WGS) entry which is preliminary data.</text>
</comment>
<evidence type="ECO:0000313" key="9">
    <source>
        <dbReference type="Proteomes" id="UP001162131"/>
    </source>
</evidence>
<dbReference type="InterPro" id="IPR057724">
    <property type="entry name" value="TCTN1-3_N"/>
</dbReference>
<evidence type="ECO:0008006" key="10">
    <source>
        <dbReference type="Google" id="ProtNLM"/>
    </source>
</evidence>
<evidence type="ECO:0000256" key="4">
    <source>
        <dbReference type="ARBA" id="ARBA00023180"/>
    </source>
</evidence>
<feature type="chain" id="PRO_5043829662" description="Tectonic domain-containing protein" evidence="5">
    <location>
        <begin position="21"/>
        <end position="573"/>
    </location>
</feature>
<dbReference type="GO" id="GO:0030030">
    <property type="term" value="P:cell projection organization"/>
    <property type="evidence" value="ECO:0007669"/>
    <property type="project" value="UniProtKB-KW"/>
</dbReference>